<name>A0ABU9B5R0_9BURK</name>
<dbReference type="Proteomes" id="UP001368500">
    <property type="component" value="Unassembled WGS sequence"/>
</dbReference>
<sequence>MTEPARAGGAARVMSPQRNQVELRPVDLESLLAHDHAARTVWAFVQALDLAPLYARIKSVAGRGGAPA</sequence>
<gene>
    <name evidence="1" type="ORF">AACH11_04430</name>
</gene>
<keyword evidence="2" id="KW-1185">Reference proteome</keyword>
<dbReference type="EMBL" id="JBBUTF010000003">
    <property type="protein sequence ID" value="MEK8025207.1"/>
    <property type="molecule type" value="Genomic_DNA"/>
</dbReference>
<accession>A0ABU9B5R0</accession>
<comment type="caution">
    <text evidence="1">The sequence shown here is derived from an EMBL/GenBank/DDBJ whole genome shotgun (WGS) entry which is preliminary data.</text>
</comment>
<organism evidence="1 2">
    <name type="scientific">Pseudaquabacterium rugosum</name>
    <dbReference type="NCBI Taxonomy" id="2984194"/>
    <lineage>
        <taxon>Bacteria</taxon>
        <taxon>Pseudomonadati</taxon>
        <taxon>Pseudomonadota</taxon>
        <taxon>Betaproteobacteria</taxon>
        <taxon>Burkholderiales</taxon>
        <taxon>Sphaerotilaceae</taxon>
        <taxon>Pseudaquabacterium</taxon>
    </lineage>
</organism>
<protein>
    <submittedName>
        <fullName evidence="1">IS5/IS1182 family transposase</fullName>
    </submittedName>
</protein>
<proteinExistence type="predicted"/>
<evidence type="ECO:0000313" key="2">
    <source>
        <dbReference type="Proteomes" id="UP001368500"/>
    </source>
</evidence>
<feature type="non-terminal residue" evidence="1">
    <location>
        <position position="68"/>
    </location>
</feature>
<reference evidence="1 2" key="1">
    <citation type="submission" date="2024-04" db="EMBL/GenBank/DDBJ databases">
        <title>Novel species of the genus Ideonella isolated from streams.</title>
        <authorList>
            <person name="Lu H."/>
        </authorList>
    </citation>
    <scope>NUCLEOTIDE SEQUENCE [LARGE SCALE GENOMIC DNA]</scope>
    <source>
        <strain evidence="1 2">BYS139W</strain>
    </source>
</reference>
<evidence type="ECO:0000313" key="1">
    <source>
        <dbReference type="EMBL" id="MEK8025207.1"/>
    </source>
</evidence>